<accession>A0AAV3U748</accession>
<evidence type="ECO:0000313" key="3">
    <source>
        <dbReference type="EMBL" id="GAA4954341.1"/>
    </source>
</evidence>
<dbReference type="CDD" id="cd02966">
    <property type="entry name" value="TlpA_like_family"/>
    <property type="match status" value="1"/>
</dbReference>
<feature type="domain" description="Thioredoxin" evidence="2">
    <location>
        <begin position="79"/>
        <end position="222"/>
    </location>
</feature>
<evidence type="ECO:0000259" key="2">
    <source>
        <dbReference type="PROSITE" id="PS51352"/>
    </source>
</evidence>
<dbReference type="InterPro" id="IPR000866">
    <property type="entry name" value="AhpC/TSA"/>
</dbReference>
<proteinExistence type="predicted"/>
<dbReference type="InterPro" id="IPR019734">
    <property type="entry name" value="TPR_rpt"/>
</dbReference>
<comment type="caution">
    <text evidence="3">The sequence shown here is derived from an EMBL/GenBank/DDBJ whole genome shotgun (WGS) entry which is preliminary data.</text>
</comment>
<dbReference type="PANTHER" id="PTHR42852:SF13">
    <property type="entry name" value="PROTEIN DIPZ"/>
    <property type="match status" value="1"/>
</dbReference>
<dbReference type="Pfam" id="PF00578">
    <property type="entry name" value="AhpC-TSA"/>
    <property type="match status" value="1"/>
</dbReference>
<dbReference type="NCBIfam" id="NF041054">
    <property type="entry name" value="WAxxUGC_long"/>
    <property type="match status" value="1"/>
</dbReference>
<dbReference type="Proteomes" id="UP001409585">
    <property type="component" value="Unassembled WGS sequence"/>
</dbReference>
<keyword evidence="4" id="KW-1185">Reference proteome</keyword>
<dbReference type="Gene3D" id="3.40.30.10">
    <property type="entry name" value="Glutaredoxin"/>
    <property type="match status" value="1"/>
</dbReference>
<evidence type="ECO:0000313" key="4">
    <source>
        <dbReference type="Proteomes" id="UP001409585"/>
    </source>
</evidence>
<evidence type="ECO:0000256" key="1">
    <source>
        <dbReference type="PROSITE-ProRule" id="PRU00339"/>
    </source>
</evidence>
<reference evidence="4" key="1">
    <citation type="journal article" date="2019" name="Int. J. Syst. Evol. Microbiol.">
        <title>The Global Catalogue of Microorganisms (GCM) 10K type strain sequencing project: providing services to taxonomists for standard genome sequencing and annotation.</title>
        <authorList>
            <consortium name="The Broad Institute Genomics Platform"/>
            <consortium name="The Broad Institute Genome Sequencing Center for Infectious Disease"/>
            <person name="Wu L."/>
            <person name="Ma J."/>
        </authorList>
    </citation>
    <scope>NUCLEOTIDE SEQUENCE [LARGE SCALE GENOMIC DNA]</scope>
    <source>
        <strain evidence="4">JCM 19134</strain>
    </source>
</reference>
<dbReference type="InterPro" id="IPR013766">
    <property type="entry name" value="Thioredoxin_domain"/>
</dbReference>
<name>A0AAV3U748_9ALTE</name>
<dbReference type="GO" id="GO:0016491">
    <property type="term" value="F:oxidoreductase activity"/>
    <property type="evidence" value="ECO:0007669"/>
    <property type="project" value="InterPro"/>
</dbReference>
<dbReference type="InterPro" id="IPR050553">
    <property type="entry name" value="Thioredoxin_ResA/DsbE_sf"/>
</dbReference>
<dbReference type="SUPFAM" id="SSF52833">
    <property type="entry name" value="Thioredoxin-like"/>
    <property type="match status" value="1"/>
</dbReference>
<keyword evidence="1" id="KW-0802">TPR repeat</keyword>
<dbReference type="AlphaFoldDB" id="A0AAV3U748"/>
<dbReference type="PROSITE" id="PS50005">
    <property type="entry name" value="TPR"/>
    <property type="match status" value="1"/>
</dbReference>
<dbReference type="PANTHER" id="PTHR42852">
    <property type="entry name" value="THIOL:DISULFIDE INTERCHANGE PROTEIN DSBE"/>
    <property type="match status" value="1"/>
</dbReference>
<dbReference type="GO" id="GO:0016209">
    <property type="term" value="F:antioxidant activity"/>
    <property type="evidence" value="ECO:0007669"/>
    <property type="project" value="InterPro"/>
</dbReference>
<dbReference type="EMBL" id="BAABLX010000059">
    <property type="protein sequence ID" value="GAA4954341.1"/>
    <property type="molecule type" value="Genomic_DNA"/>
</dbReference>
<dbReference type="InterPro" id="IPR036249">
    <property type="entry name" value="Thioredoxin-like_sf"/>
</dbReference>
<protein>
    <recommendedName>
        <fullName evidence="2">Thioredoxin domain-containing protein</fullName>
    </recommendedName>
</protein>
<gene>
    <name evidence="3" type="ORF">GCM10025791_38170</name>
</gene>
<dbReference type="PROSITE" id="PS51352">
    <property type="entry name" value="THIOREDOXIN_2"/>
    <property type="match status" value="1"/>
</dbReference>
<dbReference type="RefSeq" id="WP_345426242.1">
    <property type="nucleotide sequence ID" value="NZ_AP031496.1"/>
</dbReference>
<organism evidence="3 4">
    <name type="scientific">Halioxenophilus aromaticivorans</name>
    <dbReference type="NCBI Taxonomy" id="1306992"/>
    <lineage>
        <taxon>Bacteria</taxon>
        <taxon>Pseudomonadati</taxon>
        <taxon>Pseudomonadota</taxon>
        <taxon>Gammaproteobacteria</taxon>
        <taxon>Alteromonadales</taxon>
        <taxon>Alteromonadaceae</taxon>
        <taxon>Halioxenophilus</taxon>
    </lineage>
</organism>
<feature type="repeat" description="TPR" evidence="1">
    <location>
        <begin position="284"/>
        <end position="317"/>
    </location>
</feature>
<sequence>MILNSLTIDPSHFAERTGWSIKPQGACKGAQCVSLPDSVRNKNGSLNAAELANALGMPLIKDDKHTLWALGPESLNGHALTTAQAPHLVLPDVNGRPFDIASLRGQKVLLTTWASWCGCRTDGPIWSEVRERLHPKGLEIVTIAMDTGGVEAVQEWIEMARPRHPALIDQAHCMGELFGVVNVPNGIWINEEGFIVRPPEPSWPGRTPVTELALEDIEKWESVKQLTPEHIEILKQVKQMRFETQLYLEMLEDWVELGAESRYALPEEEVIARSQPRSPSVAEAAARYELGQHLHLAGFHEDAIPHWREAHRLQPNNWTYKRQAWSFEDPAVQNPKDVYDGSMLEDLLEIGAINYYPKIIP</sequence>